<accession>A0A9Q0YQB0</accession>
<sequence length="89" mass="10333">MCYGKKKVPIVFGGGQRSSGVTRGKTLKTLFIPYPKVESLDRFHTKYVDALWCEEEPYSFWWRSEVIWDHQGSKSENLVYTISQGRKLG</sequence>
<dbReference type="Proteomes" id="UP001152320">
    <property type="component" value="Chromosome 16"/>
</dbReference>
<dbReference type="AlphaFoldDB" id="A0A9Q0YQB0"/>
<gene>
    <name evidence="1" type="ORF">HOLleu_31602</name>
</gene>
<comment type="caution">
    <text evidence="1">The sequence shown here is derived from an EMBL/GenBank/DDBJ whole genome shotgun (WGS) entry which is preliminary data.</text>
</comment>
<proteinExistence type="predicted"/>
<protein>
    <submittedName>
        <fullName evidence="1">Uncharacterized protein</fullName>
    </submittedName>
</protein>
<evidence type="ECO:0000313" key="2">
    <source>
        <dbReference type="Proteomes" id="UP001152320"/>
    </source>
</evidence>
<organism evidence="1 2">
    <name type="scientific">Holothuria leucospilota</name>
    <name type="common">Black long sea cucumber</name>
    <name type="synonym">Mertensiothuria leucospilota</name>
    <dbReference type="NCBI Taxonomy" id="206669"/>
    <lineage>
        <taxon>Eukaryota</taxon>
        <taxon>Metazoa</taxon>
        <taxon>Echinodermata</taxon>
        <taxon>Eleutherozoa</taxon>
        <taxon>Echinozoa</taxon>
        <taxon>Holothuroidea</taxon>
        <taxon>Aspidochirotacea</taxon>
        <taxon>Aspidochirotida</taxon>
        <taxon>Holothuriidae</taxon>
        <taxon>Holothuria</taxon>
    </lineage>
</organism>
<keyword evidence="2" id="KW-1185">Reference proteome</keyword>
<dbReference type="EMBL" id="JAIZAY010000016">
    <property type="protein sequence ID" value="KAJ8026693.1"/>
    <property type="molecule type" value="Genomic_DNA"/>
</dbReference>
<name>A0A9Q0YQB0_HOLLE</name>
<reference evidence="1" key="1">
    <citation type="submission" date="2021-10" db="EMBL/GenBank/DDBJ databases">
        <title>Tropical sea cucumber genome reveals ecological adaptation and Cuvierian tubules defense mechanism.</title>
        <authorList>
            <person name="Chen T."/>
        </authorList>
    </citation>
    <scope>NUCLEOTIDE SEQUENCE</scope>
    <source>
        <strain evidence="1">Nanhai2018</strain>
        <tissue evidence="1">Muscle</tissue>
    </source>
</reference>
<evidence type="ECO:0000313" key="1">
    <source>
        <dbReference type="EMBL" id="KAJ8026693.1"/>
    </source>
</evidence>